<name>A0A5J6MQ91_9PROT</name>
<accession>A0A5J6MQ91</accession>
<dbReference type="KEGG" id="htq:FRZ44_51570"/>
<dbReference type="EMBL" id="CP042906">
    <property type="protein sequence ID" value="QEX19842.1"/>
    <property type="molecule type" value="Genomic_DNA"/>
</dbReference>
<dbReference type="AlphaFoldDB" id="A0A5J6MQ91"/>
<organism evidence="1 2">
    <name type="scientific">Hypericibacter terrae</name>
    <dbReference type="NCBI Taxonomy" id="2602015"/>
    <lineage>
        <taxon>Bacteria</taxon>
        <taxon>Pseudomonadati</taxon>
        <taxon>Pseudomonadota</taxon>
        <taxon>Alphaproteobacteria</taxon>
        <taxon>Rhodospirillales</taxon>
        <taxon>Dongiaceae</taxon>
        <taxon>Hypericibacter</taxon>
    </lineage>
</organism>
<protein>
    <submittedName>
        <fullName evidence="1">Uncharacterized protein</fullName>
    </submittedName>
</protein>
<evidence type="ECO:0000313" key="2">
    <source>
        <dbReference type="Proteomes" id="UP000326202"/>
    </source>
</evidence>
<evidence type="ECO:0000313" key="1">
    <source>
        <dbReference type="EMBL" id="QEX19842.1"/>
    </source>
</evidence>
<reference evidence="1 2" key="1">
    <citation type="submission" date="2019-08" db="EMBL/GenBank/DDBJ databases">
        <title>Hyperibacter terrae gen. nov., sp. nov. and Hyperibacter viscosus sp. nov., two new members in the family Rhodospirillaceae isolated from the rhizosphere of Hypericum perforatum.</title>
        <authorList>
            <person name="Noviana Z."/>
        </authorList>
    </citation>
    <scope>NUCLEOTIDE SEQUENCE [LARGE SCALE GENOMIC DNA]</scope>
    <source>
        <strain evidence="1 2">R5913</strain>
    </source>
</reference>
<dbReference type="RefSeq" id="WP_151179866.1">
    <property type="nucleotide sequence ID" value="NZ_CP042906.1"/>
</dbReference>
<keyword evidence="2" id="KW-1185">Reference proteome</keyword>
<sequence length="454" mass="50370">MKKSLTVKINQCSEQVVGPVRKLYGLLPAKSVVQLLDTDDLAANPRSAKKGSVTADIEDSLRLSVELFPAKTKGILLASSSYRALDRDRYQLSFLDPETEGILDGGHNALAAGRHILREAGATERELNRVKDWEAFRKAWTENRNAIGEIVDLLDFEMPVEIQVPAEMQDESVVETFRSSLLEIGAARNNNVQLSEETKANKKGFYDVLKKELPSSLAEAVEWKTNDGGRIKVRDVIALCWIGLSKLELPGGLRVNPNQIYRNKAVCVAAFNKLLEHADVSTPSEGGYTVGIHNEAVKSAMKVAGVFPELYDILYEEIPSAYNKAGGSFGKISAVRIYDPEKAAEKNPKYLRAEPTTPFFQRPVSYTCPDGFIVPLLYGLRALLDVDKDGLLVWKTNPQAFLSRFLVEIMKNYRFVFEMAVWDPQKVGKNISAYEFAESAIAAIYSVNRAKSAA</sequence>
<gene>
    <name evidence="1" type="ORF">FRZ44_51570</name>
</gene>
<proteinExistence type="predicted"/>
<dbReference type="Proteomes" id="UP000326202">
    <property type="component" value="Chromosome"/>
</dbReference>
<dbReference type="OrthoDB" id="7375054at2"/>